<gene>
    <name evidence="2" type="ORF">GA0074695_4759</name>
</gene>
<dbReference type="InterPro" id="IPR028154">
    <property type="entry name" value="AMP-dep_Lig_C"/>
</dbReference>
<dbReference type="EMBL" id="LT607411">
    <property type="protein sequence ID" value="SCF24773.1"/>
    <property type="molecule type" value="Genomic_DNA"/>
</dbReference>
<dbReference type="Gene3D" id="3.40.50.12780">
    <property type="entry name" value="N-terminal domain of ligase-like"/>
    <property type="match status" value="1"/>
</dbReference>
<dbReference type="PANTHER" id="PTHR43845">
    <property type="entry name" value="BLR5969 PROTEIN"/>
    <property type="match status" value="1"/>
</dbReference>
<evidence type="ECO:0000313" key="3">
    <source>
        <dbReference type="Proteomes" id="UP000198242"/>
    </source>
</evidence>
<evidence type="ECO:0000259" key="1">
    <source>
        <dbReference type="Pfam" id="PF14535"/>
    </source>
</evidence>
<keyword evidence="2" id="KW-0436">Ligase</keyword>
<keyword evidence="3" id="KW-1185">Reference proteome</keyword>
<dbReference type="Gene3D" id="3.30.300.30">
    <property type="match status" value="1"/>
</dbReference>
<dbReference type="InterPro" id="IPR045851">
    <property type="entry name" value="AMP-bd_C_sf"/>
</dbReference>
<sequence>MTRADLDAQLRQQVRYCLTSPFYRRRFAELGISPESVRTLDDLNQLPILVSPPEHRRLQDATLERDGQPFGDFLCVDPAQVVSVSSTSGTTGTPVLYPFTASDVAITNETWARAFRFIGLRPGDGMVVGFGLSMYLAGVPLVRAGEAFGLRTVAVGAESGTSKLLRMLAVMRPRVLACTPSFAEHLIERAPECLGRSAASLGVEVILCAGEPGAGLPAVRQKLSDGWGGARVHDVLGGVHGVINASCASEDYPGMHVLAPDHCVTTQLVDPATKEGLTVTDGTIGERVKTALTWQAAPPLRYSVGDMYQVFTETCRCGVPGERIKVIGRVDDLLIVKGVKVYPAAVKDVVASFVPQLTGELRIVLDNPPPRVVPPLRVTVEAGVGVPAERHDELAGRLADAMHQRLAIRPQLTVVPAGTLERSSHKAKLIEVVGG</sequence>
<dbReference type="GO" id="GO:0016874">
    <property type="term" value="F:ligase activity"/>
    <property type="evidence" value="ECO:0007669"/>
    <property type="project" value="UniProtKB-KW"/>
</dbReference>
<feature type="domain" description="AMP-dependent ligase C-terminal" evidence="1">
    <location>
        <begin position="338"/>
        <end position="429"/>
    </location>
</feature>
<evidence type="ECO:0000313" key="2">
    <source>
        <dbReference type="EMBL" id="SCF24773.1"/>
    </source>
</evidence>
<dbReference type="Proteomes" id="UP000198242">
    <property type="component" value="Chromosome I"/>
</dbReference>
<dbReference type="AlphaFoldDB" id="A0A1C4YVK4"/>
<dbReference type="InterPro" id="IPR042099">
    <property type="entry name" value="ANL_N_sf"/>
</dbReference>
<dbReference type="SUPFAM" id="SSF56801">
    <property type="entry name" value="Acetyl-CoA synthetase-like"/>
    <property type="match status" value="1"/>
</dbReference>
<protein>
    <submittedName>
        <fullName evidence="2">Phenylacetate-CoA ligase</fullName>
    </submittedName>
</protein>
<name>A0A1C4YVK4_MICVI</name>
<reference evidence="3" key="1">
    <citation type="submission" date="2016-06" db="EMBL/GenBank/DDBJ databases">
        <authorList>
            <person name="Varghese N."/>
            <person name="Submissions Spin"/>
        </authorList>
    </citation>
    <scope>NUCLEOTIDE SEQUENCE [LARGE SCALE GENOMIC DNA]</scope>
    <source>
        <strain evidence="3">DSM 43909</strain>
    </source>
</reference>
<proteinExistence type="predicted"/>
<dbReference type="PANTHER" id="PTHR43845:SF1">
    <property type="entry name" value="BLR5969 PROTEIN"/>
    <property type="match status" value="1"/>
</dbReference>
<organism evidence="2 3">
    <name type="scientific">Micromonospora viridifaciens</name>
    <dbReference type="NCBI Taxonomy" id="1881"/>
    <lineage>
        <taxon>Bacteria</taxon>
        <taxon>Bacillati</taxon>
        <taxon>Actinomycetota</taxon>
        <taxon>Actinomycetes</taxon>
        <taxon>Micromonosporales</taxon>
        <taxon>Micromonosporaceae</taxon>
        <taxon>Micromonospora</taxon>
    </lineage>
</organism>
<dbReference type="RefSeq" id="WP_089008209.1">
    <property type="nucleotide sequence ID" value="NZ_LT607411.1"/>
</dbReference>
<dbReference type="Pfam" id="PF14535">
    <property type="entry name" value="AMP-binding_C_2"/>
    <property type="match status" value="1"/>
</dbReference>
<dbReference type="OrthoDB" id="580775at2"/>
<accession>A0A1C4YVK4</accession>